<protein>
    <recommendedName>
        <fullName evidence="4">Class I SAM-dependent methyltransferase</fullName>
    </recommendedName>
</protein>
<dbReference type="AlphaFoldDB" id="A0A815GKM3"/>
<gene>
    <name evidence="1" type="ORF">GPM918_LOCUS30374</name>
    <name evidence="2" type="ORF">SRO942_LOCUS30983</name>
</gene>
<dbReference type="Gene3D" id="3.40.50.150">
    <property type="entry name" value="Vaccinia Virus protein VP39"/>
    <property type="match status" value="1"/>
</dbReference>
<dbReference type="InterPro" id="IPR029063">
    <property type="entry name" value="SAM-dependent_MTases_sf"/>
</dbReference>
<dbReference type="PANTHER" id="PTHR37909:SF1">
    <property type="entry name" value="S-ADENOSYL-L-METHIONINE-DEPENDENT METHYLTRANSFERASES SUPERFAMILY PROTEIN"/>
    <property type="match status" value="1"/>
</dbReference>
<dbReference type="Pfam" id="PF13578">
    <property type="entry name" value="Methyltransf_24"/>
    <property type="match status" value="1"/>
</dbReference>
<evidence type="ECO:0000313" key="3">
    <source>
        <dbReference type="Proteomes" id="UP000663829"/>
    </source>
</evidence>
<reference evidence="1" key="1">
    <citation type="submission" date="2021-02" db="EMBL/GenBank/DDBJ databases">
        <authorList>
            <person name="Nowell W R."/>
        </authorList>
    </citation>
    <scope>NUCLEOTIDE SEQUENCE</scope>
</reference>
<dbReference type="Proteomes" id="UP000663829">
    <property type="component" value="Unassembled WGS sequence"/>
</dbReference>
<name>A0A815GKM3_9BILA</name>
<sequence length="211" mass="24941">MLSLPEPLPLYSSRNQFVELIANERLTTGAEIGVQRGIFSEILLRNWTNCAEYHVIDLWAHQKHYLDGANVRDNLQETTYQMARQRLKRFEKVLHYHRNFSNLAVVELKDDSLDFIYIDARHDYVGVWEDLKLYWPKLKRNGIFAGHDYLDLSEVKARAPKEDWSVDAYGVRRTDNKAVKSAVNEFAKERSLQVLQTSQEKYPSWYLRKYL</sequence>
<dbReference type="PANTHER" id="PTHR37909">
    <property type="entry name" value="S-ADENOSYL-L-METHIONINE-DEPENDENT METHYLTRANSFERASES SUPERFAMILY PROTEIN"/>
    <property type="match status" value="1"/>
</dbReference>
<dbReference type="EMBL" id="CAJOBC010058004">
    <property type="protein sequence ID" value="CAF4199768.1"/>
    <property type="molecule type" value="Genomic_DNA"/>
</dbReference>
<organism evidence="1 3">
    <name type="scientific">Didymodactylos carnosus</name>
    <dbReference type="NCBI Taxonomy" id="1234261"/>
    <lineage>
        <taxon>Eukaryota</taxon>
        <taxon>Metazoa</taxon>
        <taxon>Spiralia</taxon>
        <taxon>Gnathifera</taxon>
        <taxon>Rotifera</taxon>
        <taxon>Eurotatoria</taxon>
        <taxon>Bdelloidea</taxon>
        <taxon>Philodinida</taxon>
        <taxon>Philodinidae</taxon>
        <taxon>Didymodactylos</taxon>
    </lineage>
</organism>
<dbReference type="SUPFAM" id="SSF53335">
    <property type="entry name" value="S-adenosyl-L-methionine-dependent methyltransferases"/>
    <property type="match status" value="1"/>
</dbReference>
<dbReference type="EMBL" id="CAJNOQ010014339">
    <property type="protein sequence ID" value="CAF1339800.1"/>
    <property type="molecule type" value="Genomic_DNA"/>
</dbReference>
<keyword evidence="3" id="KW-1185">Reference proteome</keyword>
<accession>A0A815GKM3</accession>
<proteinExistence type="predicted"/>
<evidence type="ECO:0008006" key="4">
    <source>
        <dbReference type="Google" id="ProtNLM"/>
    </source>
</evidence>
<dbReference type="Proteomes" id="UP000681722">
    <property type="component" value="Unassembled WGS sequence"/>
</dbReference>
<comment type="caution">
    <text evidence="1">The sequence shown here is derived from an EMBL/GenBank/DDBJ whole genome shotgun (WGS) entry which is preliminary data.</text>
</comment>
<evidence type="ECO:0000313" key="2">
    <source>
        <dbReference type="EMBL" id="CAF4199768.1"/>
    </source>
</evidence>
<evidence type="ECO:0000313" key="1">
    <source>
        <dbReference type="EMBL" id="CAF1339800.1"/>
    </source>
</evidence>
<dbReference type="OrthoDB" id="10046154at2759"/>